<evidence type="ECO:0000259" key="13">
    <source>
        <dbReference type="PROSITE" id="PS51761"/>
    </source>
</evidence>
<dbReference type="GO" id="GO:0045493">
    <property type="term" value="P:xylan catabolic process"/>
    <property type="evidence" value="ECO:0007669"/>
    <property type="project" value="UniProtKB-UniPathway"/>
</dbReference>
<evidence type="ECO:0000256" key="3">
    <source>
        <dbReference type="ARBA" id="ARBA00007792"/>
    </source>
</evidence>
<feature type="signal peptide" evidence="12">
    <location>
        <begin position="1"/>
        <end position="17"/>
    </location>
</feature>
<evidence type="ECO:0000256" key="7">
    <source>
        <dbReference type="ARBA" id="ARBA00023277"/>
    </source>
</evidence>
<evidence type="ECO:0000256" key="8">
    <source>
        <dbReference type="ARBA" id="ARBA00023295"/>
    </source>
</evidence>
<dbReference type="InterPro" id="IPR033123">
    <property type="entry name" value="GH11_dom"/>
</dbReference>
<evidence type="ECO:0000256" key="2">
    <source>
        <dbReference type="ARBA" id="ARBA00004851"/>
    </source>
</evidence>
<keyword evidence="12" id="KW-0732">Signal</keyword>
<organism evidence="14 15">
    <name type="scientific">Collybiopsis confluens</name>
    <dbReference type="NCBI Taxonomy" id="2823264"/>
    <lineage>
        <taxon>Eukaryota</taxon>
        <taxon>Fungi</taxon>
        <taxon>Dikarya</taxon>
        <taxon>Basidiomycota</taxon>
        <taxon>Agaricomycotina</taxon>
        <taxon>Agaricomycetes</taxon>
        <taxon>Agaricomycetidae</taxon>
        <taxon>Agaricales</taxon>
        <taxon>Marasmiineae</taxon>
        <taxon>Omphalotaceae</taxon>
        <taxon>Collybiopsis</taxon>
    </lineage>
</organism>
<dbReference type="InterPro" id="IPR013319">
    <property type="entry name" value="GH11/12"/>
</dbReference>
<keyword evidence="8 11" id="KW-0326">Glycosidase</keyword>
<dbReference type="PRINTS" id="PR00911">
    <property type="entry name" value="GLHYDRLASE11"/>
</dbReference>
<evidence type="ECO:0000313" key="14">
    <source>
        <dbReference type="EMBL" id="KAF5389235.1"/>
    </source>
</evidence>
<dbReference type="EMBL" id="JAACJN010000023">
    <property type="protein sequence ID" value="KAF5389235.1"/>
    <property type="molecule type" value="Genomic_DNA"/>
</dbReference>
<keyword evidence="6 11" id="KW-0378">Hydrolase</keyword>
<dbReference type="UniPathway" id="UPA00114"/>
<keyword evidence="5 11" id="KW-0858">Xylan degradation</keyword>
<evidence type="ECO:0000256" key="10">
    <source>
        <dbReference type="PROSITE-ProRule" id="PRU01097"/>
    </source>
</evidence>
<dbReference type="InterPro" id="IPR013320">
    <property type="entry name" value="ConA-like_dom_sf"/>
</dbReference>
<dbReference type="SUPFAM" id="SSF49899">
    <property type="entry name" value="Concanavalin A-like lectins/glucanases"/>
    <property type="match status" value="1"/>
</dbReference>
<comment type="caution">
    <text evidence="10">Lacks conserved residue(s) required for the propagation of feature annotation.</text>
</comment>
<dbReference type="Gene3D" id="2.60.120.180">
    <property type="match status" value="1"/>
</dbReference>
<evidence type="ECO:0000256" key="11">
    <source>
        <dbReference type="RuleBase" id="RU362015"/>
    </source>
</evidence>
<comment type="pathway">
    <text evidence="2 11">Glycan degradation; xylan degradation.</text>
</comment>
<dbReference type="EC" id="3.2.1.8" evidence="4 11"/>
<comment type="catalytic activity">
    <reaction evidence="1 11">
        <text>Endohydrolysis of (1-&gt;4)-beta-D-xylosidic linkages in xylans.</text>
        <dbReference type="EC" id="3.2.1.8"/>
    </reaction>
</comment>
<protein>
    <recommendedName>
        <fullName evidence="4 11">Endo-1,4-beta-xylanase</fullName>
        <ecNumber evidence="4 11">3.2.1.8</ecNumber>
    </recommendedName>
</protein>
<evidence type="ECO:0000256" key="4">
    <source>
        <dbReference type="ARBA" id="ARBA00012590"/>
    </source>
</evidence>
<comment type="caution">
    <text evidence="14">The sequence shown here is derived from an EMBL/GenBank/DDBJ whole genome shotgun (WGS) entry which is preliminary data.</text>
</comment>
<keyword evidence="7 11" id="KW-0119">Carbohydrate metabolism</keyword>
<dbReference type="PANTHER" id="PTHR46828:SF2">
    <property type="entry name" value="ENDO-1,4-BETA-XYLANASE A-RELATED"/>
    <property type="match status" value="1"/>
</dbReference>
<comment type="similarity">
    <text evidence="3 10 11">Belongs to the glycosyl hydrolase 11 (cellulase G) family.</text>
</comment>
<evidence type="ECO:0000256" key="9">
    <source>
        <dbReference type="ARBA" id="ARBA00023326"/>
    </source>
</evidence>
<dbReference type="PANTHER" id="PTHR46828">
    <property type="entry name" value="ENDO-1,4-BETA-XYLANASE A-RELATED"/>
    <property type="match status" value="1"/>
</dbReference>
<feature type="domain" description="GH11" evidence="13">
    <location>
        <begin position="55"/>
        <end position="189"/>
    </location>
</feature>
<gene>
    <name evidence="14" type="ORF">D9757_003499</name>
</gene>
<sequence>MLSIPLLLLALFHAVVGSLVYSNNSTDNSTEIFFRRGLGDSTGTNNGDFTRSGKNDTRHSDAEELGYFYSIYSDSSVSGSYTNGAGGQYSVTWGGSGDFVVGKGWNPGGPKSIQYSGTYSPNGNSYLSVYGWTTNPLIEYYITDSYGTYNPSTGGTFRGTCTSDGGTYNVYTQVRSNAPSIQGTATFTQ</sequence>
<dbReference type="InterPro" id="IPR001137">
    <property type="entry name" value="Glyco_hydro_11"/>
</dbReference>
<accession>A0A8H5HU16</accession>
<evidence type="ECO:0000256" key="6">
    <source>
        <dbReference type="ARBA" id="ARBA00022801"/>
    </source>
</evidence>
<evidence type="ECO:0000313" key="15">
    <source>
        <dbReference type="Proteomes" id="UP000518752"/>
    </source>
</evidence>
<keyword evidence="15" id="KW-1185">Reference proteome</keyword>
<feature type="chain" id="PRO_5034856806" description="Endo-1,4-beta-xylanase" evidence="12">
    <location>
        <begin position="18"/>
        <end position="189"/>
    </location>
</feature>
<evidence type="ECO:0000256" key="12">
    <source>
        <dbReference type="SAM" id="SignalP"/>
    </source>
</evidence>
<dbReference type="Pfam" id="PF00457">
    <property type="entry name" value="Glyco_hydro_11"/>
    <property type="match status" value="1"/>
</dbReference>
<reference evidence="14 15" key="1">
    <citation type="journal article" date="2020" name="ISME J.">
        <title>Uncovering the hidden diversity of litter-decomposition mechanisms in mushroom-forming fungi.</title>
        <authorList>
            <person name="Floudas D."/>
            <person name="Bentzer J."/>
            <person name="Ahren D."/>
            <person name="Johansson T."/>
            <person name="Persson P."/>
            <person name="Tunlid A."/>
        </authorList>
    </citation>
    <scope>NUCLEOTIDE SEQUENCE [LARGE SCALE GENOMIC DNA]</scope>
    <source>
        <strain evidence="14 15">CBS 406.79</strain>
    </source>
</reference>
<evidence type="ECO:0000256" key="5">
    <source>
        <dbReference type="ARBA" id="ARBA00022651"/>
    </source>
</evidence>
<dbReference type="PROSITE" id="PS51761">
    <property type="entry name" value="GH11_3"/>
    <property type="match status" value="1"/>
</dbReference>
<proteinExistence type="inferred from homology"/>
<dbReference type="OrthoDB" id="3052357at2759"/>
<dbReference type="GO" id="GO:0031176">
    <property type="term" value="F:endo-1,4-beta-xylanase activity"/>
    <property type="evidence" value="ECO:0007669"/>
    <property type="project" value="UniProtKB-EC"/>
</dbReference>
<keyword evidence="9 11" id="KW-0624">Polysaccharide degradation</keyword>
<dbReference type="AlphaFoldDB" id="A0A8H5HU16"/>
<name>A0A8H5HU16_9AGAR</name>
<evidence type="ECO:0000256" key="1">
    <source>
        <dbReference type="ARBA" id="ARBA00000681"/>
    </source>
</evidence>
<dbReference type="Proteomes" id="UP000518752">
    <property type="component" value="Unassembled WGS sequence"/>
</dbReference>